<accession>W7EER6</accession>
<protein>
    <submittedName>
        <fullName evidence="2">Uncharacterized protein</fullName>
    </submittedName>
</protein>
<name>W7EER6_BIPV3</name>
<evidence type="ECO:0000256" key="1">
    <source>
        <dbReference type="SAM" id="MobiDB-lite"/>
    </source>
</evidence>
<proteinExistence type="predicted"/>
<keyword evidence="3" id="KW-1185">Reference proteome</keyword>
<dbReference type="HOGENOM" id="CLU_1626746_0_0_1"/>
<feature type="region of interest" description="Disordered" evidence="1">
    <location>
        <begin position="106"/>
        <end position="145"/>
    </location>
</feature>
<dbReference type="GeneID" id="26251805"/>
<sequence>MEFLPVAGYPRQFVLCSFASARTVDQRRLIVVRGRLQKQMIRHGPCLLLHIDREHIFSYDFHKSDDASTKRLVDKSVIPSVQKIQLVNVIQTTTLLNVTTHECIPARDQQKKPSDDLKKRTDTDSGRPVIGQATNGEGLPRTSRRCPMHPLCLRKAACWRTSI</sequence>
<organism evidence="2 3">
    <name type="scientific">Bipolaris victoriae (strain FI3)</name>
    <name type="common">Victoria blight of oats agent</name>
    <name type="synonym">Cochliobolus victoriae</name>
    <dbReference type="NCBI Taxonomy" id="930091"/>
    <lineage>
        <taxon>Eukaryota</taxon>
        <taxon>Fungi</taxon>
        <taxon>Dikarya</taxon>
        <taxon>Ascomycota</taxon>
        <taxon>Pezizomycotina</taxon>
        <taxon>Dothideomycetes</taxon>
        <taxon>Pleosporomycetidae</taxon>
        <taxon>Pleosporales</taxon>
        <taxon>Pleosporineae</taxon>
        <taxon>Pleosporaceae</taxon>
        <taxon>Bipolaris</taxon>
    </lineage>
</organism>
<dbReference type="AlphaFoldDB" id="W7EER6"/>
<dbReference type="EMBL" id="KI968737">
    <property type="protein sequence ID" value="EUN26681.1"/>
    <property type="molecule type" value="Genomic_DNA"/>
</dbReference>
<reference evidence="2 3" key="1">
    <citation type="journal article" date="2013" name="PLoS Genet.">
        <title>Comparative genome structure, secondary metabolite, and effector coding capacity across Cochliobolus pathogens.</title>
        <authorList>
            <person name="Condon B.J."/>
            <person name="Leng Y."/>
            <person name="Wu D."/>
            <person name="Bushley K.E."/>
            <person name="Ohm R.A."/>
            <person name="Otillar R."/>
            <person name="Martin J."/>
            <person name="Schackwitz W."/>
            <person name="Grimwood J."/>
            <person name="MohdZainudin N."/>
            <person name="Xue C."/>
            <person name="Wang R."/>
            <person name="Manning V.A."/>
            <person name="Dhillon B."/>
            <person name="Tu Z.J."/>
            <person name="Steffenson B.J."/>
            <person name="Salamov A."/>
            <person name="Sun H."/>
            <person name="Lowry S."/>
            <person name="LaButti K."/>
            <person name="Han J."/>
            <person name="Copeland A."/>
            <person name="Lindquist E."/>
            <person name="Barry K."/>
            <person name="Schmutz J."/>
            <person name="Baker S.E."/>
            <person name="Ciuffetti L.M."/>
            <person name="Grigoriev I.V."/>
            <person name="Zhong S."/>
            <person name="Turgeon B.G."/>
        </authorList>
    </citation>
    <scope>NUCLEOTIDE SEQUENCE [LARGE SCALE GENOMIC DNA]</scope>
    <source>
        <strain evidence="2 3">FI3</strain>
    </source>
</reference>
<gene>
    <name evidence="2" type="ORF">COCVIDRAFT_16335</name>
</gene>
<dbReference type="RefSeq" id="XP_014556204.1">
    <property type="nucleotide sequence ID" value="XM_014700718.1"/>
</dbReference>
<dbReference type="Proteomes" id="UP000054337">
    <property type="component" value="Unassembled WGS sequence"/>
</dbReference>
<feature type="compositionally biased region" description="Basic and acidic residues" evidence="1">
    <location>
        <begin position="106"/>
        <end position="125"/>
    </location>
</feature>
<evidence type="ECO:0000313" key="3">
    <source>
        <dbReference type="Proteomes" id="UP000054337"/>
    </source>
</evidence>
<evidence type="ECO:0000313" key="2">
    <source>
        <dbReference type="EMBL" id="EUN26681.1"/>
    </source>
</evidence>